<dbReference type="RefSeq" id="XP_001798351.1">
    <property type="nucleotide sequence ID" value="XM_001798299.1"/>
</dbReference>
<dbReference type="InterPro" id="IPR022137">
    <property type="entry name" value="Znf_prot_DUF3669"/>
</dbReference>
<dbReference type="EMBL" id="CP069024">
    <property type="protein sequence ID" value="QRC92932.1"/>
    <property type="molecule type" value="Genomic_DNA"/>
</dbReference>
<reference evidence="3" key="1">
    <citation type="journal article" date="2021" name="BMC Genomics">
        <title>Chromosome-level genome assembly and manually-curated proteome of model necrotroph Parastagonospora nodorum Sn15 reveals a genome-wide trove of candidate effector homologs, and redundancy of virulence-related functions within an accessory chromosome.</title>
        <authorList>
            <person name="Bertazzoni S."/>
            <person name="Jones D.A.B."/>
            <person name="Phan H.T."/>
            <person name="Tan K.-C."/>
            <person name="Hane J.K."/>
        </authorList>
    </citation>
    <scope>NUCLEOTIDE SEQUENCE [LARGE SCALE GENOMIC DNA]</scope>
    <source>
        <strain evidence="3">SN15 / ATCC MYA-4574 / FGSC 10173)</strain>
    </source>
</reference>
<protein>
    <recommendedName>
        <fullName evidence="1">DUF3669 domain-containing protein</fullName>
    </recommendedName>
</protein>
<dbReference type="VEuPathDB" id="FungiDB:JI435_080240"/>
<evidence type="ECO:0000259" key="1">
    <source>
        <dbReference type="Pfam" id="PF12417"/>
    </source>
</evidence>
<sequence length="323" mass="37264">MYRCIGAGCCGSIWTPDNVDWVVKCEDGGNRGRSVANDQLMHRRVIAAATERDKGTSGLELRFCIPKSMEIIEAEDEWWTSHLKQFPSDRTACRAYFQERIPSVPVPIRDMLIERYCPKAIKVTTRASRENEDCLIRIYTGKRRRQGRPPTFFNLRNYGLHIDQMHELGLDTNTVVQVLAEALAHCYWRAHVDANDVEFVFAPASSKHSSTPTFMIAGLEQELVIWILDYDCVRDMGQSEEGIRRAVHAFYQNDSYFPRPHFYGHTEDDVRLWKSFKGYFLEISEAILGDRKLADEWVRLIEEEGRRRAVNNTACECSMQPTA</sequence>
<dbReference type="PANTHER" id="PTHR40780">
    <property type="entry name" value="DUF3669 DOMAIN-CONTAINING PROTEIN"/>
    <property type="match status" value="1"/>
</dbReference>
<name>A0A7U2EUG6_PHANO</name>
<dbReference type="AlphaFoldDB" id="A0A7U2EUG6"/>
<gene>
    <name evidence="2" type="ORF">JI435_080240</name>
</gene>
<dbReference type="Proteomes" id="UP000663193">
    <property type="component" value="Chromosome 2"/>
</dbReference>
<dbReference type="OrthoDB" id="2993351at2759"/>
<organism evidence="2 3">
    <name type="scientific">Phaeosphaeria nodorum (strain SN15 / ATCC MYA-4574 / FGSC 10173)</name>
    <name type="common">Glume blotch fungus</name>
    <name type="synonym">Parastagonospora nodorum</name>
    <dbReference type="NCBI Taxonomy" id="321614"/>
    <lineage>
        <taxon>Eukaryota</taxon>
        <taxon>Fungi</taxon>
        <taxon>Dikarya</taxon>
        <taxon>Ascomycota</taxon>
        <taxon>Pezizomycotina</taxon>
        <taxon>Dothideomycetes</taxon>
        <taxon>Pleosporomycetidae</taxon>
        <taxon>Pleosporales</taxon>
        <taxon>Pleosporineae</taxon>
        <taxon>Phaeosphaeriaceae</taxon>
        <taxon>Parastagonospora</taxon>
    </lineage>
</organism>
<feature type="domain" description="DUF3669" evidence="1">
    <location>
        <begin position="225"/>
        <end position="291"/>
    </location>
</feature>
<dbReference type="Pfam" id="PF12417">
    <property type="entry name" value="DUF3669"/>
    <property type="match status" value="1"/>
</dbReference>
<accession>A0A7U2EUG6</accession>
<keyword evidence="3" id="KW-1185">Reference proteome</keyword>
<proteinExistence type="predicted"/>
<evidence type="ECO:0000313" key="2">
    <source>
        <dbReference type="EMBL" id="QRC92932.1"/>
    </source>
</evidence>
<dbReference type="PANTHER" id="PTHR40780:SF3">
    <property type="entry name" value="DUF3669 DOMAIN-CONTAINING PROTEIN"/>
    <property type="match status" value="1"/>
</dbReference>
<dbReference type="KEGG" id="pno:SNOG_08024"/>
<evidence type="ECO:0000313" key="3">
    <source>
        <dbReference type="Proteomes" id="UP000663193"/>
    </source>
</evidence>